<evidence type="ECO:0000313" key="1">
    <source>
        <dbReference type="EMBL" id="KAI5669068.1"/>
    </source>
</evidence>
<evidence type="ECO:0000313" key="2">
    <source>
        <dbReference type="Proteomes" id="UP001060085"/>
    </source>
</evidence>
<comment type="caution">
    <text evidence="1">The sequence shown here is derived from an EMBL/GenBank/DDBJ whole genome shotgun (WGS) entry which is preliminary data.</text>
</comment>
<dbReference type="EMBL" id="CM044704">
    <property type="protein sequence ID" value="KAI5669068.1"/>
    <property type="molecule type" value="Genomic_DNA"/>
</dbReference>
<gene>
    <name evidence="1" type="ORF">M9H77_18921</name>
</gene>
<keyword evidence="2" id="KW-1185">Reference proteome</keyword>
<dbReference type="Proteomes" id="UP001060085">
    <property type="component" value="Linkage Group LG04"/>
</dbReference>
<reference evidence="2" key="1">
    <citation type="journal article" date="2023" name="Nat. Plants">
        <title>Single-cell RNA sequencing provides a high-resolution roadmap for understanding the multicellular compartmentation of specialized metabolism.</title>
        <authorList>
            <person name="Sun S."/>
            <person name="Shen X."/>
            <person name="Li Y."/>
            <person name="Li Y."/>
            <person name="Wang S."/>
            <person name="Li R."/>
            <person name="Zhang H."/>
            <person name="Shen G."/>
            <person name="Guo B."/>
            <person name="Wei J."/>
            <person name="Xu J."/>
            <person name="St-Pierre B."/>
            <person name="Chen S."/>
            <person name="Sun C."/>
        </authorList>
    </citation>
    <scope>NUCLEOTIDE SEQUENCE [LARGE SCALE GENOMIC DNA]</scope>
</reference>
<protein>
    <submittedName>
        <fullName evidence="1">Uncharacterized protein</fullName>
    </submittedName>
</protein>
<organism evidence="1 2">
    <name type="scientific">Catharanthus roseus</name>
    <name type="common">Madagascar periwinkle</name>
    <name type="synonym">Vinca rosea</name>
    <dbReference type="NCBI Taxonomy" id="4058"/>
    <lineage>
        <taxon>Eukaryota</taxon>
        <taxon>Viridiplantae</taxon>
        <taxon>Streptophyta</taxon>
        <taxon>Embryophyta</taxon>
        <taxon>Tracheophyta</taxon>
        <taxon>Spermatophyta</taxon>
        <taxon>Magnoliopsida</taxon>
        <taxon>eudicotyledons</taxon>
        <taxon>Gunneridae</taxon>
        <taxon>Pentapetalae</taxon>
        <taxon>asterids</taxon>
        <taxon>lamiids</taxon>
        <taxon>Gentianales</taxon>
        <taxon>Apocynaceae</taxon>
        <taxon>Rauvolfioideae</taxon>
        <taxon>Vinceae</taxon>
        <taxon>Catharanthinae</taxon>
        <taxon>Catharanthus</taxon>
    </lineage>
</organism>
<sequence>MPNSTSRSRGNVVNSSGKTSTNSLTTGTVSNFTSSLGLLSKYAKGRPAFLDISGVTCYPVSIAETHPHVAHEPIEVHGWFLSVRASEALSHQSFAIPRSLKAANIALRASSYLRVS</sequence>
<accession>A0ACC0B935</accession>
<proteinExistence type="predicted"/>
<name>A0ACC0B935_CATRO</name>